<dbReference type="EMBL" id="NKXS01000733">
    <property type="protein sequence ID" value="PIN22538.1"/>
    <property type="molecule type" value="Genomic_DNA"/>
</dbReference>
<gene>
    <name evidence="2" type="ORF">CDL12_04731</name>
</gene>
<organism evidence="2 3">
    <name type="scientific">Handroanthus impetiginosus</name>
    <dbReference type="NCBI Taxonomy" id="429701"/>
    <lineage>
        <taxon>Eukaryota</taxon>
        <taxon>Viridiplantae</taxon>
        <taxon>Streptophyta</taxon>
        <taxon>Embryophyta</taxon>
        <taxon>Tracheophyta</taxon>
        <taxon>Spermatophyta</taxon>
        <taxon>Magnoliopsida</taxon>
        <taxon>eudicotyledons</taxon>
        <taxon>Gunneridae</taxon>
        <taxon>Pentapetalae</taxon>
        <taxon>asterids</taxon>
        <taxon>lamiids</taxon>
        <taxon>Lamiales</taxon>
        <taxon>Bignoniaceae</taxon>
        <taxon>Crescentiina</taxon>
        <taxon>Tabebuia alliance</taxon>
        <taxon>Handroanthus</taxon>
    </lineage>
</organism>
<accession>A0A2G9HYG0</accession>
<comment type="caution">
    <text evidence="2">The sequence shown here is derived from an EMBL/GenBank/DDBJ whole genome shotgun (WGS) entry which is preliminary data.</text>
</comment>
<dbReference type="AlphaFoldDB" id="A0A2G9HYG0"/>
<evidence type="ECO:0000313" key="2">
    <source>
        <dbReference type="EMBL" id="PIN22538.1"/>
    </source>
</evidence>
<name>A0A2G9HYG0_9LAMI</name>
<feature type="region of interest" description="Disordered" evidence="1">
    <location>
        <begin position="95"/>
        <end position="115"/>
    </location>
</feature>
<dbReference type="OrthoDB" id="1662399at2759"/>
<evidence type="ECO:0000256" key="1">
    <source>
        <dbReference type="SAM" id="MobiDB-lite"/>
    </source>
</evidence>
<dbReference type="STRING" id="429701.A0A2G9HYG0"/>
<dbReference type="PANTHER" id="PTHR36715:SF1">
    <property type="entry name" value="PROTEIN, PUTATIVE-RELATED"/>
    <property type="match status" value="1"/>
</dbReference>
<feature type="compositionally biased region" description="Acidic residues" evidence="1">
    <location>
        <begin position="95"/>
        <end position="104"/>
    </location>
</feature>
<keyword evidence="3" id="KW-1185">Reference proteome</keyword>
<dbReference type="PANTHER" id="PTHR36715">
    <property type="entry name" value="BNAANNG41370D PROTEIN"/>
    <property type="match status" value="1"/>
</dbReference>
<sequence>MEIPEINMISDFAAGVKCLQNPSLISRFLPIPGVEKVPQVYSFWKWGALIFAIFATFSSIIKRIKLIFIHFHSVKPSSHKTEEIVEFNEDDDISLASSDDEQDEGENRATTSFRSQHRADEDFRVKGSRLCFKNQWQNGHLRQRRRRGNGGAWSELTSGKNVVKLWDSLRLSLDFDEDLFNYDSKNVVSTWEFDQFQKSSEFSGDVWNIPVGAPMSSATLVLTAEGNEKGDGVILGGYDTRISHRVPALCAEWSSPAEKVAAVSTVSSGGVGKVYVRDDVSGIVTVGDVRNVRRPLETVRESDDDTWWDADAVIVEDEFERST</sequence>
<dbReference type="Proteomes" id="UP000231279">
    <property type="component" value="Unassembled WGS sequence"/>
</dbReference>
<protein>
    <submittedName>
        <fullName evidence="2">Uncharacterized protein</fullName>
    </submittedName>
</protein>
<evidence type="ECO:0000313" key="3">
    <source>
        <dbReference type="Proteomes" id="UP000231279"/>
    </source>
</evidence>
<proteinExistence type="predicted"/>
<reference evidence="3" key="1">
    <citation type="journal article" date="2018" name="Gigascience">
        <title>Genome assembly of the Pink Ipe (Handroanthus impetiginosus, Bignoniaceae), a highly valued, ecologically keystone Neotropical timber forest tree.</title>
        <authorList>
            <person name="Silva-Junior O.B."/>
            <person name="Grattapaglia D."/>
            <person name="Novaes E."/>
            <person name="Collevatti R.G."/>
        </authorList>
    </citation>
    <scope>NUCLEOTIDE SEQUENCE [LARGE SCALE GENOMIC DNA]</scope>
    <source>
        <strain evidence="3">cv. UFG-1</strain>
    </source>
</reference>